<protein>
    <submittedName>
        <fullName evidence="1">Uncharacterized protein</fullName>
    </submittedName>
</protein>
<reference evidence="1" key="1">
    <citation type="submission" date="2020-03" db="EMBL/GenBank/DDBJ databases">
        <title>The deep terrestrial virosphere.</title>
        <authorList>
            <person name="Holmfeldt K."/>
            <person name="Nilsson E."/>
            <person name="Simone D."/>
            <person name="Lopez-Fernandez M."/>
            <person name="Wu X."/>
            <person name="de Brujin I."/>
            <person name="Lundin D."/>
            <person name="Andersson A."/>
            <person name="Bertilsson S."/>
            <person name="Dopson M."/>
        </authorList>
    </citation>
    <scope>NUCLEOTIDE SEQUENCE</scope>
    <source>
        <strain evidence="1">TM448A00064</strain>
        <strain evidence="2">TM448B00061</strain>
    </source>
</reference>
<dbReference type="EMBL" id="MT143971">
    <property type="protein sequence ID" value="QJA43902.1"/>
    <property type="molecule type" value="Genomic_DNA"/>
</dbReference>
<dbReference type="EMBL" id="MT144588">
    <property type="protein sequence ID" value="QJH93470.1"/>
    <property type="molecule type" value="Genomic_DNA"/>
</dbReference>
<proteinExistence type="predicted"/>
<sequence>MAMSRLLEAPTWVKVREGAGALAADPAALSDANYPPADAIDPGGRPQQISVYWTGTGAARVDTVDLQVLIRDGIGGRWVEGQTAHGCPPGRVMVFDVHRASMIYLRVRSVNLANAVTDLEVYAVKQ</sequence>
<organism evidence="1">
    <name type="scientific">viral metagenome</name>
    <dbReference type="NCBI Taxonomy" id="1070528"/>
    <lineage>
        <taxon>unclassified sequences</taxon>
        <taxon>metagenomes</taxon>
        <taxon>organismal metagenomes</taxon>
    </lineage>
</organism>
<name>A0A6H1Z8W8_9ZZZZ</name>
<accession>A0A6H1Z8W8</accession>
<gene>
    <name evidence="1" type="ORF">TM448A00064_0081</name>
    <name evidence="2" type="ORF">TM448B00061_0090</name>
</gene>
<evidence type="ECO:0000313" key="1">
    <source>
        <dbReference type="EMBL" id="QJA43902.1"/>
    </source>
</evidence>
<dbReference type="AlphaFoldDB" id="A0A6H1Z8W8"/>
<evidence type="ECO:0000313" key="2">
    <source>
        <dbReference type="EMBL" id="QJH93470.1"/>
    </source>
</evidence>